<dbReference type="Proteomes" id="UP000297654">
    <property type="component" value="Unassembled WGS sequence"/>
</dbReference>
<name>A0A5F0D1M3_9MICO</name>
<organism evidence="1 2">
    <name type="scientific">Cryobacterium luteum</name>
    <dbReference type="NCBI Taxonomy" id="1424661"/>
    <lineage>
        <taxon>Bacteria</taxon>
        <taxon>Bacillati</taxon>
        <taxon>Actinomycetota</taxon>
        <taxon>Actinomycetes</taxon>
        <taxon>Micrococcales</taxon>
        <taxon>Microbacteriaceae</taxon>
        <taxon>Cryobacterium</taxon>
    </lineage>
</organism>
<evidence type="ECO:0000313" key="2">
    <source>
        <dbReference type="Proteomes" id="UP000297654"/>
    </source>
</evidence>
<sequence length="185" mass="19202">MLLIVATLSGCSANPTPSDTASPIADATAAPTETAPVFSSNEEALAAAKAAYANYAALSDDVMRSAPAPKDFTKVSASVSEAYLPQVVQALDSFSTAGHIGKGASSFDSIALIRYSDSPYGLAEVEVYMCSDVSGLRLLDASGADVTPAQRIDRVPLQVRFVSSVGSPSTLLVDKEDVWSGRDFC</sequence>
<evidence type="ECO:0000313" key="1">
    <source>
        <dbReference type="EMBL" id="TFB87815.1"/>
    </source>
</evidence>
<proteinExistence type="predicted"/>
<accession>A0A5F0D1M3</accession>
<gene>
    <name evidence="1" type="ORF">E3O10_13570</name>
</gene>
<protein>
    <submittedName>
        <fullName evidence="1">Uncharacterized protein</fullName>
    </submittedName>
</protein>
<reference evidence="1 2" key="1">
    <citation type="submission" date="2019-03" db="EMBL/GenBank/DDBJ databases">
        <title>Genomics of glacier-inhabiting Cryobacterium strains.</title>
        <authorList>
            <person name="Liu Q."/>
            <person name="Xin Y.-H."/>
        </authorList>
    </citation>
    <scope>NUCLEOTIDE SEQUENCE [LARGE SCALE GENOMIC DNA]</scope>
    <source>
        <strain evidence="1 2">Hh15</strain>
    </source>
</reference>
<dbReference type="AlphaFoldDB" id="A0A5F0D1M3"/>
<dbReference type="EMBL" id="SOFF01000032">
    <property type="protein sequence ID" value="TFB87815.1"/>
    <property type="molecule type" value="Genomic_DNA"/>
</dbReference>
<keyword evidence="2" id="KW-1185">Reference proteome</keyword>
<comment type="caution">
    <text evidence="1">The sequence shown here is derived from an EMBL/GenBank/DDBJ whole genome shotgun (WGS) entry which is preliminary data.</text>
</comment>